<comment type="caution">
    <text evidence="2">The sequence shown here is derived from an EMBL/GenBank/DDBJ whole genome shotgun (WGS) entry which is preliminary data.</text>
</comment>
<name>A0ABU9EEG5_9BACT</name>
<evidence type="ECO:0000313" key="2">
    <source>
        <dbReference type="EMBL" id="MEK9501890.1"/>
    </source>
</evidence>
<dbReference type="EMBL" id="JBBHLI010000008">
    <property type="protein sequence ID" value="MEK9501890.1"/>
    <property type="molecule type" value="Genomic_DNA"/>
</dbReference>
<feature type="compositionally biased region" description="Low complexity" evidence="1">
    <location>
        <begin position="44"/>
        <end position="61"/>
    </location>
</feature>
<keyword evidence="3" id="KW-1185">Reference proteome</keyword>
<dbReference type="RefSeq" id="WP_405282688.1">
    <property type="nucleotide sequence ID" value="NZ_CP144380.1"/>
</dbReference>
<evidence type="ECO:0000256" key="1">
    <source>
        <dbReference type="SAM" id="MobiDB-lite"/>
    </source>
</evidence>
<dbReference type="PANTHER" id="PTHR33361">
    <property type="entry name" value="GLR0591 PROTEIN"/>
    <property type="match status" value="1"/>
</dbReference>
<proteinExistence type="predicted"/>
<accession>A0ABU9EEG5</accession>
<dbReference type="Pfam" id="PF05960">
    <property type="entry name" value="DUF885"/>
    <property type="match status" value="1"/>
</dbReference>
<evidence type="ECO:0000313" key="3">
    <source>
        <dbReference type="Proteomes" id="UP001484239"/>
    </source>
</evidence>
<sequence>MPYSLPSRTPNPRSGLIAAALILAACAGGSPRTAEAPSAPEPAAPSAAPTPTSTSTSTVESHSQRVDPGVVADFEALIAEPSSPRSAPDEGGDLEAPRRAQLAWLEDQQARWEAIDPALLPADRRIDHDIFGRLLRDRIGELRYRAYLMPFTTFVPFYGSFPETADQARLGSVQAAESYIRRMNGWNAQVEGTIALMRRGLRDGITIPRLIVEPIPGEVAVHLVDDPTDSRFWTPLEAMSEAVPDSARTRLEAEALAAIDTSVVAGYRRFHDFLAEEYVPGTRTSLGISEVPDGRAFYEHRVRQFTTLDISAAEVHERGLAEVARIRGEMEAVIERTGFDGTFAEFLQHLRTDPKFYAKTPDELMRRTALVLKQMDGELPRLFGKLPRAPYGIRAIPEYSAPRMTTAYYSGGTSSGTYYVNTYDLPSRPLYEVQALSFHEAVPGHHLQRALQNELGEVAPFRRRASFTAYTEGWALYAERLGLEVGFYEDPYDDFGRLSYEMWRALRLVVDTGIHAFGWTRQEAIDLMVENSALSLTNITTEVDRYISWPGQALGYKMGEIVIRDLREQAETRLGEAFDLRAFHDTVLGTGPVPLEVLETLVVEWIDEQAAAVSAGPAPGAR</sequence>
<feature type="region of interest" description="Disordered" evidence="1">
    <location>
        <begin position="29"/>
        <end position="66"/>
    </location>
</feature>
<organism evidence="2 3">
    <name type="scientific">Gaopeijia maritima</name>
    <dbReference type="NCBI Taxonomy" id="3119007"/>
    <lineage>
        <taxon>Bacteria</taxon>
        <taxon>Pseudomonadati</taxon>
        <taxon>Gemmatimonadota</taxon>
        <taxon>Longimicrobiia</taxon>
        <taxon>Gaopeijiales</taxon>
        <taxon>Gaopeijiaceae</taxon>
        <taxon>Gaopeijia</taxon>
    </lineage>
</organism>
<dbReference type="Proteomes" id="UP001484239">
    <property type="component" value="Unassembled WGS sequence"/>
</dbReference>
<gene>
    <name evidence="2" type="ORF">WI372_12935</name>
</gene>
<reference evidence="2 3" key="1">
    <citation type="submission" date="2024-02" db="EMBL/GenBank/DDBJ databases">
        <title>A novel Gemmatimonadota bacterium.</title>
        <authorList>
            <person name="Du Z.-J."/>
            <person name="Ye Y.-Q."/>
        </authorList>
    </citation>
    <scope>NUCLEOTIDE SEQUENCE [LARGE SCALE GENOMIC DNA]</scope>
    <source>
        <strain evidence="2 3">DH-20</strain>
    </source>
</reference>
<protein>
    <submittedName>
        <fullName evidence="2">DUF885 domain-containing protein</fullName>
    </submittedName>
</protein>
<dbReference type="PANTHER" id="PTHR33361:SF2">
    <property type="entry name" value="DUF885 DOMAIN-CONTAINING PROTEIN"/>
    <property type="match status" value="1"/>
</dbReference>
<feature type="compositionally biased region" description="Low complexity" evidence="1">
    <location>
        <begin position="29"/>
        <end position="38"/>
    </location>
</feature>
<dbReference type="InterPro" id="IPR010281">
    <property type="entry name" value="DUF885"/>
</dbReference>